<evidence type="ECO:0000256" key="15">
    <source>
        <dbReference type="PROSITE-ProRule" id="PRU10144"/>
    </source>
</evidence>
<evidence type="ECO:0000313" key="20">
    <source>
        <dbReference type="Proteomes" id="UP000184226"/>
    </source>
</evidence>
<keyword evidence="13 14" id="KW-0998">Cell outer membrane</keyword>
<feature type="signal peptide" evidence="17">
    <location>
        <begin position="1"/>
        <end position="26"/>
    </location>
</feature>
<gene>
    <name evidence="19" type="ORF">SAMN04488135_108147</name>
</gene>
<evidence type="ECO:0000256" key="6">
    <source>
        <dbReference type="ARBA" id="ARBA00022692"/>
    </source>
</evidence>
<dbReference type="AlphaFoldDB" id="A0A1M5Y9X3"/>
<evidence type="ECO:0000256" key="10">
    <source>
        <dbReference type="ARBA" id="ARBA00023077"/>
    </source>
</evidence>
<dbReference type="InterPro" id="IPR039426">
    <property type="entry name" value="TonB-dep_rcpt-like"/>
</dbReference>
<keyword evidence="9" id="KW-0406">Ion transport</keyword>
<dbReference type="OrthoDB" id="5346107at2"/>
<evidence type="ECO:0000256" key="12">
    <source>
        <dbReference type="ARBA" id="ARBA00023170"/>
    </source>
</evidence>
<evidence type="ECO:0000256" key="13">
    <source>
        <dbReference type="ARBA" id="ARBA00023237"/>
    </source>
</evidence>
<keyword evidence="11 14" id="KW-0472">Membrane</keyword>
<evidence type="ECO:0000256" key="9">
    <source>
        <dbReference type="ARBA" id="ARBA00023065"/>
    </source>
</evidence>
<organism evidence="19 20">
    <name type="scientific">Pollutimonas bauzanensis</name>
    <dbReference type="NCBI Taxonomy" id="658167"/>
    <lineage>
        <taxon>Bacteria</taxon>
        <taxon>Pseudomonadati</taxon>
        <taxon>Pseudomonadota</taxon>
        <taxon>Betaproteobacteria</taxon>
        <taxon>Burkholderiales</taxon>
        <taxon>Alcaligenaceae</taxon>
        <taxon>Pollutimonas</taxon>
    </lineage>
</organism>
<dbReference type="Pfam" id="PF07715">
    <property type="entry name" value="Plug"/>
    <property type="match status" value="1"/>
</dbReference>
<keyword evidence="6 14" id="KW-0812">Transmembrane</keyword>
<evidence type="ECO:0000313" key="19">
    <source>
        <dbReference type="EMBL" id="SHI08313.1"/>
    </source>
</evidence>
<dbReference type="STRING" id="658167.SAMN04488135_108147"/>
<evidence type="ECO:0000256" key="2">
    <source>
        <dbReference type="ARBA" id="ARBA00009810"/>
    </source>
</evidence>
<evidence type="ECO:0000256" key="7">
    <source>
        <dbReference type="ARBA" id="ARBA00022729"/>
    </source>
</evidence>
<sequence length="794" mass="85960">MYHAIPPFLGRPTAALVSSVFATAYAAPVTVDLPAQALSESILQLARLSGRGIAVDSALVEGRQAPAVKGAMEPLTALNKLLAGSGLEAATAADGNTVITKAADVLKEVRVVGHAPKEGTADVGYKIETAQSVGPWGRRRLLDTPYSMMVVSEDLIQNSVTDSTDQLFRMNPRIQLLQPFDMNGLTRVMMRGFLIQSAMVDGMQGNTSGQGLFIENVERMEAMTGLSGFMYGIGNVGGTLNYMTKRPTESAKRDVTVGNYGGDQYFAHADLGGPIDADGKFAYRFNALTQDGDTVIKDQSLKRSMVSGALDWHVTDRLLLGIDVLDGSYKLKGRPGQWGFANSLTALPSVPDTKRLWASPDNMNNVDTERYGARVQWDINDIFAFRAGYGFQKDERNTIYSTLTVTGDATYSLAKSFVRSYRTDTESAYAYLETKFKLFDIANKLTVGANGYVVEGYGGYTAGGTLPAQIGNAHTNLDLSNPDSANVALPDFDFGSLHMLKTDRTRSKNIIVGNETIFNDKWSMLLGLNHASYLVENHDAPTGAVTIKYDKSKTTPTASLLFKPLPYLTTYVTYIEALQQGQIVSGASFTNDGEIMPPSVSKQYEAGVKAELGGSLLTMSLFQIEKANAYNQDNGNGTFTMFQNGRQRHQGVEFAASGKATHDLTLLGGLTLLDAEVQKSTNNVGVGKVPQGVAQVIAKVYGEYNFPSLRELTATGGLYYTGKSYIDAANKLEAPSYLTIDLGLRYSTRVMGRQTTIRALVTNLTDKRYWMSNYTIGTMMGAPRAVSVSASIAF</sequence>
<dbReference type="SUPFAM" id="SSF56935">
    <property type="entry name" value="Porins"/>
    <property type="match status" value="1"/>
</dbReference>
<dbReference type="InterPro" id="IPR036942">
    <property type="entry name" value="Beta-barrel_TonB_sf"/>
</dbReference>
<dbReference type="GO" id="GO:0015344">
    <property type="term" value="F:siderophore uptake transmembrane transporter activity"/>
    <property type="evidence" value="ECO:0007669"/>
    <property type="project" value="TreeGrafter"/>
</dbReference>
<dbReference type="SMART" id="SM00965">
    <property type="entry name" value="STN"/>
    <property type="match status" value="1"/>
</dbReference>
<dbReference type="InterPro" id="IPR011662">
    <property type="entry name" value="Secretin/TonB_short_N"/>
</dbReference>
<evidence type="ECO:0000256" key="8">
    <source>
        <dbReference type="ARBA" id="ARBA00023004"/>
    </source>
</evidence>
<evidence type="ECO:0000259" key="18">
    <source>
        <dbReference type="SMART" id="SM00965"/>
    </source>
</evidence>
<dbReference type="RefSeq" id="WP_073104437.1">
    <property type="nucleotide sequence ID" value="NZ_FQXE01000008.1"/>
</dbReference>
<evidence type="ECO:0000256" key="11">
    <source>
        <dbReference type="ARBA" id="ARBA00023136"/>
    </source>
</evidence>
<dbReference type="InterPro" id="IPR012910">
    <property type="entry name" value="Plug_dom"/>
</dbReference>
<dbReference type="Pfam" id="PF00593">
    <property type="entry name" value="TonB_dep_Rec_b-barrel"/>
    <property type="match status" value="1"/>
</dbReference>
<feature type="chain" id="PRO_5013359462" evidence="17">
    <location>
        <begin position="27"/>
        <end position="794"/>
    </location>
</feature>
<keyword evidence="10 16" id="KW-0798">TonB box</keyword>
<dbReference type="PANTHER" id="PTHR32552:SF82">
    <property type="entry name" value="FCUA PROTEIN"/>
    <property type="match status" value="1"/>
</dbReference>
<dbReference type="GO" id="GO:0038023">
    <property type="term" value="F:signaling receptor activity"/>
    <property type="evidence" value="ECO:0007669"/>
    <property type="project" value="InterPro"/>
</dbReference>
<evidence type="ECO:0000256" key="17">
    <source>
        <dbReference type="SAM" id="SignalP"/>
    </source>
</evidence>
<keyword evidence="5" id="KW-0410">Iron transport</keyword>
<keyword evidence="7 17" id="KW-0732">Signal</keyword>
<keyword evidence="12" id="KW-0675">Receptor</keyword>
<dbReference type="InterPro" id="IPR010105">
    <property type="entry name" value="TonB_sidphr_rcpt"/>
</dbReference>
<evidence type="ECO:0000256" key="16">
    <source>
        <dbReference type="RuleBase" id="RU003357"/>
    </source>
</evidence>
<dbReference type="PROSITE" id="PS01156">
    <property type="entry name" value="TONB_DEPENDENT_REC_2"/>
    <property type="match status" value="1"/>
</dbReference>
<evidence type="ECO:0000256" key="4">
    <source>
        <dbReference type="ARBA" id="ARBA00022452"/>
    </source>
</evidence>
<evidence type="ECO:0000256" key="1">
    <source>
        <dbReference type="ARBA" id="ARBA00004571"/>
    </source>
</evidence>
<dbReference type="PROSITE" id="PS52016">
    <property type="entry name" value="TONB_DEPENDENT_REC_3"/>
    <property type="match status" value="1"/>
</dbReference>
<protein>
    <submittedName>
        <fullName evidence="19">Iron complex outermembrane recepter protein</fullName>
    </submittedName>
</protein>
<dbReference type="PANTHER" id="PTHR32552">
    <property type="entry name" value="FERRICHROME IRON RECEPTOR-RELATED"/>
    <property type="match status" value="1"/>
</dbReference>
<keyword evidence="20" id="KW-1185">Reference proteome</keyword>
<dbReference type="InterPro" id="IPR000531">
    <property type="entry name" value="Beta-barrel_TonB"/>
</dbReference>
<dbReference type="Gene3D" id="3.55.50.30">
    <property type="match status" value="1"/>
</dbReference>
<feature type="short sequence motif" description="TonB C-terminal box" evidence="15">
    <location>
        <begin position="777"/>
        <end position="794"/>
    </location>
</feature>
<proteinExistence type="inferred from homology"/>
<evidence type="ECO:0000256" key="3">
    <source>
        <dbReference type="ARBA" id="ARBA00022448"/>
    </source>
</evidence>
<feature type="domain" description="Secretin/TonB short N-terminal" evidence="18">
    <location>
        <begin position="51"/>
        <end position="102"/>
    </location>
</feature>
<evidence type="ECO:0000256" key="5">
    <source>
        <dbReference type="ARBA" id="ARBA00022496"/>
    </source>
</evidence>
<comment type="subcellular location">
    <subcellularLocation>
        <location evidence="1 14">Cell outer membrane</location>
        <topology evidence="1 14">Multi-pass membrane protein</topology>
    </subcellularLocation>
</comment>
<dbReference type="CDD" id="cd01347">
    <property type="entry name" value="ligand_gated_channel"/>
    <property type="match status" value="1"/>
</dbReference>
<dbReference type="InterPro" id="IPR037066">
    <property type="entry name" value="Plug_dom_sf"/>
</dbReference>
<dbReference type="GO" id="GO:0015891">
    <property type="term" value="P:siderophore transport"/>
    <property type="evidence" value="ECO:0007669"/>
    <property type="project" value="InterPro"/>
</dbReference>
<dbReference type="Gene3D" id="2.170.130.10">
    <property type="entry name" value="TonB-dependent receptor, plug domain"/>
    <property type="match status" value="1"/>
</dbReference>
<keyword evidence="4 14" id="KW-1134">Transmembrane beta strand</keyword>
<dbReference type="GO" id="GO:0009279">
    <property type="term" value="C:cell outer membrane"/>
    <property type="evidence" value="ECO:0007669"/>
    <property type="project" value="UniProtKB-SubCell"/>
</dbReference>
<reference evidence="19 20" key="1">
    <citation type="submission" date="2016-11" db="EMBL/GenBank/DDBJ databases">
        <authorList>
            <person name="Jaros S."/>
            <person name="Januszkiewicz K."/>
            <person name="Wedrychowicz H."/>
        </authorList>
    </citation>
    <scope>NUCLEOTIDE SEQUENCE [LARGE SCALE GENOMIC DNA]</scope>
    <source>
        <strain evidence="19 20">CGMCC 1.10190</strain>
    </source>
</reference>
<dbReference type="InterPro" id="IPR010917">
    <property type="entry name" value="TonB_rcpt_CS"/>
</dbReference>
<dbReference type="NCBIfam" id="TIGR01783">
    <property type="entry name" value="TonB-siderophor"/>
    <property type="match status" value="1"/>
</dbReference>
<dbReference type="Gene3D" id="2.40.170.20">
    <property type="entry name" value="TonB-dependent receptor, beta-barrel domain"/>
    <property type="match status" value="1"/>
</dbReference>
<comment type="similarity">
    <text evidence="2 14 16">Belongs to the TonB-dependent receptor family.</text>
</comment>
<keyword evidence="3 14" id="KW-0813">Transport</keyword>
<accession>A0A1M5Y9X3</accession>
<dbReference type="EMBL" id="FQXE01000008">
    <property type="protein sequence ID" value="SHI08313.1"/>
    <property type="molecule type" value="Genomic_DNA"/>
</dbReference>
<keyword evidence="8" id="KW-0408">Iron</keyword>
<evidence type="ECO:0000256" key="14">
    <source>
        <dbReference type="PROSITE-ProRule" id="PRU01360"/>
    </source>
</evidence>
<dbReference type="Proteomes" id="UP000184226">
    <property type="component" value="Unassembled WGS sequence"/>
</dbReference>
<name>A0A1M5Y9X3_9BURK</name>